<evidence type="ECO:0000313" key="8">
    <source>
        <dbReference type="Proteomes" id="UP000297951"/>
    </source>
</evidence>
<dbReference type="Gene3D" id="3.40.50.300">
    <property type="entry name" value="P-loop containing nucleotide triphosphate hydrolases"/>
    <property type="match status" value="1"/>
</dbReference>
<dbReference type="InterPro" id="IPR003593">
    <property type="entry name" value="AAA+_ATPase"/>
</dbReference>
<evidence type="ECO:0000256" key="4">
    <source>
        <dbReference type="ARBA" id="ARBA00022840"/>
    </source>
</evidence>
<dbReference type="InterPro" id="IPR015856">
    <property type="entry name" value="ABC_transpr_CbiO/EcfA_su"/>
</dbReference>
<dbReference type="SUPFAM" id="SSF52540">
    <property type="entry name" value="P-loop containing nucleoside triphosphate hydrolases"/>
    <property type="match status" value="1"/>
</dbReference>
<evidence type="ECO:0000256" key="2">
    <source>
        <dbReference type="ARBA" id="ARBA00022448"/>
    </source>
</evidence>
<dbReference type="CDD" id="cd03225">
    <property type="entry name" value="ABC_cobalt_CbiO_domain1"/>
    <property type="match status" value="1"/>
</dbReference>
<dbReference type="AlphaFoldDB" id="A0A4Y9F6B7"/>
<dbReference type="PANTHER" id="PTHR43553:SF24">
    <property type="entry name" value="ENERGY-COUPLING FACTOR TRANSPORTER ATP-BINDING PROTEIN ECFA1"/>
    <property type="match status" value="1"/>
</dbReference>
<name>A0A4Y9F6B7_9MICC</name>
<comment type="similarity">
    <text evidence="1">Belongs to the ABC transporter superfamily.</text>
</comment>
<proteinExistence type="inferred from homology"/>
<keyword evidence="3" id="KW-0547">Nucleotide-binding</keyword>
<feature type="region of interest" description="Disordered" evidence="5">
    <location>
        <begin position="1"/>
        <end position="24"/>
    </location>
</feature>
<evidence type="ECO:0000259" key="6">
    <source>
        <dbReference type="PROSITE" id="PS50893"/>
    </source>
</evidence>
<gene>
    <name evidence="7" type="ORF">E4U03_04025</name>
</gene>
<keyword evidence="2" id="KW-0813">Transport</keyword>
<dbReference type="GO" id="GO:0005524">
    <property type="term" value="F:ATP binding"/>
    <property type="evidence" value="ECO:0007669"/>
    <property type="project" value="UniProtKB-KW"/>
</dbReference>
<comment type="caution">
    <text evidence="7">The sequence shown here is derived from an EMBL/GenBank/DDBJ whole genome shotgun (WGS) entry which is preliminary data.</text>
</comment>
<evidence type="ECO:0000256" key="3">
    <source>
        <dbReference type="ARBA" id="ARBA00022741"/>
    </source>
</evidence>
<dbReference type="InterPro" id="IPR027417">
    <property type="entry name" value="P-loop_NTPase"/>
</dbReference>
<dbReference type="InterPro" id="IPR003439">
    <property type="entry name" value="ABC_transporter-like_ATP-bd"/>
</dbReference>
<dbReference type="PROSITE" id="PS50893">
    <property type="entry name" value="ABC_TRANSPORTER_2"/>
    <property type="match status" value="1"/>
</dbReference>
<dbReference type="EMBL" id="SPQC01000010">
    <property type="protein sequence ID" value="TFU23133.1"/>
    <property type="molecule type" value="Genomic_DNA"/>
</dbReference>
<dbReference type="PANTHER" id="PTHR43553">
    <property type="entry name" value="HEAVY METAL TRANSPORTER"/>
    <property type="match status" value="1"/>
</dbReference>
<dbReference type="GO" id="GO:0043190">
    <property type="term" value="C:ATP-binding cassette (ABC) transporter complex"/>
    <property type="evidence" value="ECO:0007669"/>
    <property type="project" value="TreeGrafter"/>
</dbReference>
<evidence type="ECO:0000256" key="5">
    <source>
        <dbReference type="SAM" id="MobiDB-lite"/>
    </source>
</evidence>
<evidence type="ECO:0000313" key="7">
    <source>
        <dbReference type="EMBL" id="TFU23133.1"/>
    </source>
</evidence>
<keyword evidence="4 7" id="KW-0067">ATP-binding</keyword>
<dbReference type="GO" id="GO:0016887">
    <property type="term" value="F:ATP hydrolysis activity"/>
    <property type="evidence" value="ECO:0007669"/>
    <property type="project" value="InterPro"/>
</dbReference>
<dbReference type="InterPro" id="IPR050095">
    <property type="entry name" value="ECF_ABC_transporter_ATP-bd"/>
</dbReference>
<reference evidence="7 8" key="1">
    <citation type="submission" date="2019-03" db="EMBL/GenBank/DDBJ databases">
        <title>Diversity of the mouse oral microbiome.</title>
        <authorList>
            <person name="Joseph S."/>
            <person name="Aduse-Opoku J."/>
            <person name="Curtis M."/>
            <person name="Wade W."/>
            <person name="Hashim A."/>
        </authorList>
    </citation>
    <scope>NUCLEOTIDE SEQUENCE [LARGE SCALE GENOMIC DNA]</scope>
    <source>
        <strain evidence="8">irhom_31</strain>
    </source>
</reference>
<feature type="domain" description="ABC transporter" evidence="6">
    <location>
        <begin position="53"/>
        <end position="280"/>
    </location>
</feature>
<dbReference type="Pfam" id="PF00005">
    <property type="entry name" value="ABC_tran"/>
    <property type="match status" value="1"/>
</dbReference>
<dbReference type="OrthoDB" id="9806471at2"/>
<dbReference type="STRING" id="85336.A7979_05805"/>
<accession>A0A4Y9F6B7</accession>
<dbReference type="Proteomes" id="UP000297951">
    <property type="component" value="Unassembled WGS sequence"/>
</dbReference>
<organism evidence="7 8">
    <name type="scientific">Rothia nasimurium</name>
    <dbReference type="NCBI Taxonomy" id="85336"/>
    <lineage>
        <taxon>Bacteria</taxon>
        <taxon>Bacillati</taxon>
        <taxon>Actinomycetota</taxon>
        <taxon>Actinomycetes</taxon>
        <taxon>Micrococcales</taxon>
        <taxon>Micrococcaceae</taxon>
        <taxon>Rothia</taxon>
    </lineage>
</organism>
<sequence length="295" mass="31223">MPGSRAGCPGRAPSIPHPGPPLGTIEPVFFSRSSRASAASPSAQFSDDGLLATRSATVTVDTGTSDRTLLHNITVELSAPRTAVLGLNGSGKSTFLRLFNGLSQLTSGEVTVHGVSVSEHLPAVCSRVGMLFSDPGAQLVMPTGVEDVELSLQHIKGKDTRRAAALEALAERGVEHRAFDSVYNLSGGEKQLTALAAVLAVNPKVLLLDEPTTLLDLKNRLRLFDLLDSLPQQQVISTHDLDLAVTCDEAIVIHEGRLLAQGPAEDVLADYQRWCSTDFPAPSEPAEPQRPGGRA</sequence>
<protein>
    <submittedName>
        <fullName evidence="7">ABC transporter ATP-binding protein</fullName>
    </submittedName>
</protein>
<dbReference type="GO" id="GO:0042626">
    <property type="term" value="F:ATPase-coupled transmembrane transporter activity"/>
    <property type="evidence" value="ECO:0007669"/>
    <property type="project" value="TreeGrafter"/>
</dbReference>
<dbReference type="SMART" id="SM00382">
    <property type="entry name" value="AAA"/>
    <property type="match status" value="1"/>
</dbReference>
<evidence type="ECO:0000256" key="1">
    <source>
        <dbReference type="ARBA" id="ARBA00005417"/>
    </source>
</evidence>